<sequence>MRLMMMMSDPFFSNSIWFLIIFYRMSSSLFGLCYVRFSFFLFVCFPTSSTPQLDMPDSSTTTYRKLQSMYPYYPPPLPCLHVLPYDRKFFLLLTIVPLQISDLSALCFGGSMLFPFFSCLLVAKAGVMGLLAGGVGTFEFVSFGRASLITSSLWTLRSVPGCLGSPLLCLTVITYPSLTSIRPCLTIVTYLGLMKPVDPLAALLLQVLPCSAKTPFTFSRAMNATFFGC</sequence>
<keyword evidence="1" id="KW-1133">Transmembrane helix</keyword>
<dbReference type="Proteomes" id="UP000521943">
    <property type="component" value="Unassembled WGS sequence"/>
</dbReference>
<proteinExistence type="predicted"/>
<organism evidence="2 3">
    <name type="scientific">Ephemerocybe angulata</name>
    <dbReference type="NCBI Taxonomy" id="980116"/>
    <lineage>
        <taxon>Eukaryota</taxon>
        <taxon>Fungi</taxon>
        <taxon>Dikarya</taxon>
        <taxon>Basidiomycota</taxon>
        <taxon>Agaricomycotina</taxon>
        <taxon>Agaricomycetes</taxon>
        <taxon>Agaricomycetidae</taxon>
        <taxon>Agaricales</taxon>
        <taxon>Agaricineae</taxon>
        <taxon>Psathyrellaceae</taxon>
        <taxon>Ephemerocybe</taxon>
    </lineage>
</organism>
<dbReference type="EMBL" id="JACGCI010000062">
    <property type="protein sequence ID" value="KAF6749547.1"/>
    <property type="molecule type" value="Genomic_DNA"/>
</dbReference>
<accession>A0A8H6HNP3</accession>
<evidence type="ECO:0000313" key="2">
    <source>
        <dbReference type="EMBL" id="KAF6749547.1"/>
    </source>
</evidence>
<keyword evidence="3" id="KW-1185">Reference proteome</keyword>
<dbReference type="AlphaFoldDB" id="A0A8H6HNP3"/>
<keyword evidence="1" id="KW-0472">Membrane</keyword>
<protein>
    <submittedName>
        <fullName evidence="2">Uncharacterized protein</fullName>
    </submittedName>
</protein>
<comment type="caution">
    <text evidence="2">The sequence shown here is derived from an EMBL/GenBank/DDBJ whole genome shotgun (WGS) entry which is preliminary data.</text>
</comment>
<gene>
    <name evidence="2" type="ORF">DFP72DRAFT_538886</name>
</gene>
<feature type="transmembrane region" description="Helical" evidence="1">
    <location>
        <begin position="89"/>
        <end position="109"/>
    </location>
</feature>
<reference evidence="2 3" key="1">
    <citation type="submission" date="2020-07" db="EMBL/GenBank/DDBJ databases">
        <title>Comparative genomics of pyrophilous fungi reveals a link between fire events and developmental genes.</title>
        <authorList>
            <consortium name="DOE Joint Genome Institute"/>
            <person name="Steindorff A.S."/>
            <person name="Carver A."/>
            <person name="Calhoun S."/>
            <person name="Stillman K."/>
            <person name="Liu H."/>
            <person name="Lipzen A."/>
            <person name="Pangilinan J."/>
            <person name="Labutti K."/>
            <person name="Bruns T.D."/>
            <person name="Grigoriev I.V."/>
        </authorList>
    </citation>
    <scope>NUCLEOTIDE SEQUENCE [LARGE SCALE GENOMIC DNA]</scope>
    <source>
        <strain evidence="2 3">CBS 144469</strain>
    </source>
</reference>
<evidence type="ECO:0000313" key="3">
    <source>
        <dbReference type="Proteomes" id="UP000521943"/>
    </source>
</evidence>
<keyword evidence="1" id="KW-0812">Transmembrane</keyword>
<name>A0A8H6HNP3_9AGAR</name>
<feature type="transmembrane region" description="Helical" evidence="1">
    <location>
        <begin position="158"/>
        <end position="178"/>
    </location>
</feature>
<evidence type="ECO:0000256" key="1">
    <source>
        <dbReference type="SAM" id="Phobius"/>
    </source>
</evidence>
<feature type="transmembrane region" description="Helical" evidence="1">
    <location>
        <begin position="116"/>
        <end position="138"/>
    </location>
</feature>